<evidence type="ECO:0000313" key="4">
    <source>
        <dbReference type="EMBL" id="MFC6669651.1"/>
    </source>
</evidence>
<evidence type="ECO:0000259" key="3">
    <source>
        <dbReference type="Pfam" id="PF05433"/>
    </source>
</evidence>
<comment type="caution">
    <text evidence="4">The sequence shown here is derived from an EMBL/GenBank/DDBJ whole genome shotgun (WGS) entry which is preliminary data.</text>
</comment>
<dbReference type="NCBIfam" id="NF008437">
    <property type="entry name" value="PRK11280.1"/>
    <property type="match status" value="1"/>
</dbReference>
<dbReference type="PANTHER" id="PTHR35603">
    <property type="match status" value="1"/>
</dbReference>
<evidence type="ECO:0000256" key="2">
    <source>
        <dbReference type="ARBA" id="ARBA00023136"/>
    </source>
</evidence>
<accession>A0ABW1ZWT5</accession>
<dbReference type="InterPro" id="IPR051407">
    <property type="entry name" value="Bact_OM_lipoprot/Surf_antigen"/>
</dbReference>
<keyword evidence="2" id="KW-0472">Membrane</keyword>
<gene>
    <name evidence="4" type="ORF">ACFQDL_05780</name>
</gene>
<evidence type="ECO:0000256" key="1">
    <source>
        <dbReference type="ARBA" id="ARBA00004370"/>
    </source>
</evidence>
<dbReference type="EMBL" id="JBHSWE010000001">
    <property type="protein sequence ID" value="MFC6669651.1"/>
    <property type="molecule type" value="Genomic_DNA"/>
</dbReference>
<dbReference type="RefSeq" id="WP_379908200.1">
    <property type="nucleotide sequence ID" value="NZ_JBHSWE010000001.1"/>
</dbReference>
<dbReference type="InterPro" id="IPR008816">
    <property type="entry name" value="Gly_zipper_2TM_dom"/>
</dbReference>
<dbReference type="PANTHER" id="PTHR35603:SF2">
    <property type="entry name" value="OUTER MEMBRANE LIPOPROTEIN"/>
    <property type="match status" value="1"/>
</dbReference>
<name>A0ABW1ZWT5_9GAMM</name>
<feature type="domain" description="Glycine zipper 2TM" evidence="3">
    <location>
        <begin position="73"/>
        <end position="113"/>
    </location>
</feature>
<organism evidence="4 5">
    <name type="scientific">Marinobacterium aestuariivivens</name>
    <dbReference type="NCBI Taxonomy" id="1698799"/>
    <lineage>
        <taxon>Bacteria</taxon>
        <taxon>Pseudomonadati</taxon>
        <taxon>Pseudomonadota</taxon>
        <taxon>Gammaproteobacteria</taxon>
        <taxon>Oceanospirillales</taxon>
        <taxon>Oceanospirillaceae</taxon>
        <taxon>Marinobacterium</taxon>
    </lineage>
</organism>
<evidence type="ECO:0000313" key="5">
    <source>
        <dbReference type="Proteomes" id="UP001596422"/>
    </source>
</evidence>
<sequence length="179" mass="18828">MNKSMLVGTVLGVTIATAGGGIAGYQWMNAAPKHADVLKVSEAFRNIQVPREVCEDKVVTRQAPAKDENRIAGSALGAVVGGLLGNQVGGGSGKKLATIAGAAAGGYAGNQVQKSMQEKNTYSTTERVCHTVTDSRKELIGYDVEYRLADQVATVRMDHDPGDRIPVKDGKLVLESTTN</sequence>
<keyword evidence="5" id="KW-1185">Reference proteome</keyword>
<reference evidence="5" key="1">
    <citation type="journal article" date="2019" name="Int. J. Syst. Evol. Microbiol.">
        <title>The Global Catalogue of Microorganisms (GCM) 10K type strain sequencing project: providing services to taxonomists for standard genome sequencing and annotation.</title>
        <authorList>
            <consortium name="The Broad Institute Genomics Platform"/>
            <consortium name="The Broad Institute Genome Sequencing Center for Infectious Disease"/>
            <person name="Wu L."/>
            <person name="Ma J."/>
        </authorList>
    </citation>
    <scope>NUCLEOTIDE SEQUENCE [LARGE SCALE GENOMIC DNA]</scope>
    <source>
        <strain evidence="5">NBRC 111756</strain>
    </source>
</reference>
<dbReference type="Pfam" id="PF05433">
    <property type="entry name" value="Rick_17kDa_Anti"/>
    <property type="match status" value="1"/>
</dbReference>
<dbReference type="Proteomes" id="UP001596422">
    <property type="component" value="Unassembled WGS sequence"/>
</dbReference>
<comment type="subcellular location">
    <subcellularLocation>
        <location evidence="1">Membrane</location>
    </subcellularLocation>
</comment>
<protein>
    <submittedName>
        <fullName evidence="4">Glycine zipper 2TM domain-containing protein</fullName>
    </submittedName>
</protein>
<proteinExistence type="predicted"/>